<evidence type="ECO:0000313" key="2">
    <source>
        <dbReference type="Proteomes" id="UP000683360"/>
    </source>
</evidence>
<evidence type="ECO:0000313" key="1">
    <source>
        <dbReference type="EMBL" id="CAG2218214.1"/>
    </source>
</evidence>
<name>A0A8S3SJQ0_MYTED</name>
<protein>
    <submittedName>
        <fullName evidence="1">Uncharacterized protein</fullName>
    </submittedName>
</protein>
<dbReference type="Proteomes" id="UP000683360">
    <property type="component" value="Unassembled WGS sequence"/>
</dbReference>
<organism evidence="1 2">
    <name type="scientific">Mytilus edulis</name>
    <name type="common">Blue mussel</name>
    <dbReference type="NCBI Taxonomy" id="6550"/>
    <lineage>
        <taxon>Eukaryota</taxon>
        <taxon>Metazoa</taxon>
        <taxon>Spiralia</taxon>
        <taxon>Lophotrochozoa</taxon>
        <taxon>Mollusca</taxon>
        <taxon>Bivalvia</taxon>
        <taxon>Autobranchia</taxon>
        <taxon>Pteriomorphia</taxon>
        <taxon>Mytilida</taxon>
        <taxon>Mytiloidea</taxon>
        <taxon>Mytilidae</taxon>
        <taxon>Mytilinae</taxon>
        <taxon>Mytilus</taxon>
    </lineage>
</organism>
<accession>A0A8S3SJQ0</accession>
<gene>
    <name evidence="1" type="ORF">MEDL_31846</name>
</gene>
<reference evidence="1" key="1">
    <citation type="submission" date="2021-03" db="EMBL/GenBank/DDBJ databases">
        <authorList>
            <person name="Bekaert M."/>
        </authorList>
    </citation>
    <scope>NUCLEOTIDE SEQUENCE</scope>
</reference>
<proteinExistence type="predicted"/>
<comment type="caution">
    <text evidence="1">The sequence shown here is derived from an EMBL/GenBank/DDBJ whole genome shotgun (WGS) entry which is preliminary data.</text>
</comment>
<dbReference type="EMBL" id="CAJPWZ010001593">
    <property type="protein sequence ID" value="CAG2218214.1"/>
    <property type="molecule type" value="Genomic_DNA"/>
</dbReference>
<sequence length="213" mass="23003">MQVGPLPATHIDIQAIATSEDVIQPLGQSVDGGSSASSLLDSAEDSSGFTDVHISSIECEEFNTENLIMDAAVTSHYAVKTRCETSVSSLIMLDALKAHTHSSQQQELSSSIVSYNFSEARTEKAVKAIVFDEKAQLSRDRKFCHVTDYIYRGNTIIITSATQMTPTKSIGEIPQHIKEDAMNVIPGEVTAPGKLFAGTNLLPVALFVSIKEK</sequence>
<keyword evidence="2" id="KW-1185">Reference proteome</keyword>
<dbReference type="AlphaFoldDB" id="A0A8S3SJQ0"/>